<dbReference type="InParanoid" id="E4XW76"/>
<protein>
    <submittedName>
        <fullName evidence="1">Uncharacterized protein</fullName>
    </submittedName>
</protein>
<evidence type="ECO:0000313" key="2">
    <source>
        <dbReference type="Proteomes" id="UP000001307"/>
    </source>
</evidence>
<dbReference type="OrthoDB" id="191601at2759"/>
<dbReference type="PANTHER" id="PTHR17985">
    <property type="entry name" value="SER/THR-RICH PROTEIN T10 IN DGCR REGION"/>
    <property type="match status" value="1"/>
</dbReference>
<reference evidence="1" key="1">
    <citation type="journal article" date="2010" name="Science">
        <title>Plasticity of animal genome architecture unmasked by rapid evolution of a pelagic tunicate.</title>
        <authorList>
            <person name="Denoeud F."/>
            <person name="Henriet S."/>
            <person name="Mungpakdee S."/>
            <person name="Aury J.M."/>
            <person name="Da Silva C."/>
            <person name="Brinkmann H."/>
            <person name="Mikhaleva J."/>
            <person name="Olsen L.C."/>
            <person name="Jubin C."/>
            <person name="Canestro C."/>
            <person name="Bouquet J.M."/>
            <person name="Danks G."/>
            <person name="Poulain J."/>
            <person name="Campsteijn C."/>
            <person name="Adamski M."/>
            <person name="Cross I."/>
            <person name="Yadetie F."/>
            <person name="Muffato M."/>
            <person name="Louis A."/>
            <person name="Butcher S."/>
            <person name="Tsagkogeorga G."/>
            <person name="Konrad A."/>
            <person name="Singh S."/>
            <person name="Jensen M.F."/>
            <person name="Cong E.H."/>
            <person name="Eikeseth-Otteraa H."/>
            <person name="Noel B."/>
            <person name="Anthouard V."/>
            <person name="Porcel B.M."/>
            <person name="Kachouri-Lafond R."/>
            <person name="Nishino A."/>
            <person name="Ugolini M."/>
            <person name="Chourrout P."/>
            <person name="Nishida H."/>
            <person name="Aasland R."/>
            <person name="Huzurbazar S."/>
            <person name="Westhof E."/>
            <person name="Delsuc F."/>
            <person name="Lehrach H."/>
            <person name="Reinhardt R."/>
            <person name="Weissenbach J."/>
            <person name="Roy S.W."/>
            <person name="Artiguenave F."/>
            <person name="Postlethwait J.H."/>
            <person name="Manak J.R."/>
            <person name="Thompson E.M."/>
            <person name="Jaillon O."/>
            <person name="Du Pasquier L."/>
            <person name="Boudinot P."/>
            <person name="Liberles D.A."/>
            <person name="Volff J.N."/>
            <person name="Philippe H."/>
            <person name="Lenhard B."/>
            <person name="Roest Crollius H."/>
            <person name="Wincker P."/>
            <person name="Chourrout D."/>
        </authorList>
    </citation>
    <scope>NUCLEOTIDE SEQUENCE [LARGE SCALE GENOMIC DNA]</scope>
</reference>
<gene>
    <name evidence="1" type="ORF">GSOID_T00006892001</name>
</gene>
<name>E4XW76_OIKDI</name>
<keyword evidence="2" id="KW-1185">Reference proteome</keyword>
<proteinExistence type="predicted"/>
<evidence type="ECO:0000313" key="1">
    <source>
        <dbReference type="EMBL" id="CBY13931.1"/>
    </source>
</evidence>
<dbReference type="EMBL" id="FN653237">
    <property type="protein sequence ID" value="CBY13931.1"/>
    <property type="molecule type" value="Genomic_DNA"/>
</dbReference>
<dbReference type="Pfam" id="PF05742">
    <property type="entry name" value="TANGO2"/>
    <property type="match status" value="1"/>
</dbReference>
<dbReference type="AlphaFoldDB" id="E4XW76"/>
<dbReference type="PANTHER" id="PTHR17985:SF8">
    <property type="entry name" value="TRANSPORT AND GOLGI ORGANIZATION PROTEIN 2 HOMOLOG"/>
    <property type="match status" value="1"/>
</dbReference>
<organism evidence="1">
    <name type="scientific">Oikopleura dioica</name>
    <name type="common">Tunicate</name>
    <dbReference type="NCBI Taxonomy" id="34765"/>
    <lineage>
        <taxon>Eukaryota</taxon>
        <taxon>Metazoa</taxon>
        <taxon>Chordata</taxon>
        <taxon>Tunicata</taxon>
        <taxon>Appendicularia</taxon>
        <taxon>Copelata</taxon>
        <taxon>Oikopleuridae</taxon>
        <taxon>Oikopleura</taxon>
    </lineage>
</organism>
<dbReference type="InterPro" id="IPR008551">
    <property type="entry name" value="TANGO2"/>
</dbReference>
<accession>E4XW76</accession>
<sequence>MCLSCFVINPKTTDNKFKFILGFNRDEFYERAGSPLKWHETLLGGWDMAPGREFGSWLTISEKGRIGILTNVLVAKPNPTGLARGKLVTEFAAGTASPEEYFRELPLAQFNEFNLSLIDLCSDVGAHGTWMTSNASSSKTVLAENVKYVMSNSCELNSKWPKAAKLRRNFDELELDRPKDELVEKILEMLEDGESCGESELIAEQSCGFVEKAIGMKKYNSVKITGDAKYGTRTHSVIVVDELNRVTFVEVDRCADGEWIRRRKEFTIQ</sequence>
<dbReference type="Proteomes" id="UP000001307">
    <property type="component" value="Unassembled WGS sequence"/>
</dbReference>